<dbReference type="AlphaFoldDB" id="I5ASC1"/>
<accession>I5ASC1</accession>
<evidence type="ECO:0000256" key="2">
    <source>
        <dbReference type="ARBA" id="ARBA00022692"/>
    </source>
</evidence>
<feature type="transmembrane region" description="Helical" evidence="5">
    <location>
        <begin position="441"/>
        <end position="460"/>
    </location>
</feature>
<dbReference type="STRING" id="633697.EubceDRAFT1_0865"/>
<dbReference type="CDD" id="cd13128">
    <property type="entry name" value="MATE_Wzx_like"/>
    <property type="match status" value="1"/>
</dbReference>
<feature type="transmembrane region" description="Helical" evidence="5">
    <location>
        <begin position="379"/>
        <end position="395"/>
    </location>
</feature>
<keyword evidence="4 5" id="KW-0472">Membrane</keyword>
<dbReference type="InterPro" id="IPR052556">
    <property type="entry name" value="PolySynth_Transporter"/>
</dbReference>
<feature type="transmembrane region" description="Helical" evidence="5">
    <location>
        <begin position="12"/>
        <end position="29"/>
    </location>
</feature>
<evidence type="ECO:0000256" key="4">
    <source>
        <dbReference type="ARBA" id="ARBA00023136"/>
    </source>
</evidence>
<evidence type="ECO:0000313" key="7">
    <source>
        <dbReference type="Proteomes" id="UP000005753"/>
    </source>
</evidence>
<keyword evidence="7" id="KW-1185">Reference proteome</keyword>
<feature type="transmembrane region" description="Helical" evidence="5">
    <location>
        <begin position="209"/>
        <end position="225"/>
    </location>
</feature>
<reference evidence="6 7" key="2">
    <citation type="submission" date="2012-02" db="EMBL/GenBank/DDBJ databases">
        <title>Improved High-Quality Draft sequence of Eubacterium cellulosolvens 6.</title>
        <authorList>
            <consortium name="US DOE Joint Genome Institute"/>
            <person name="Lucas S."/>
            <person name="Han J."/>
            <person name="Lapidus A."/>
            <person name="Cheng J.-F."/>
            <person name="Goodwin L."/>
            <person name="Pitluck S."/>
            <person name="Peters L."/>
            <person name="Mikhailova N."/>
            <person name="Gu W."/>
            <person name="Detter J.C."/>
            <person name="Han C."/>
            <person name="Tapia R."/>
            <person name="Land M."/>
            <person name="Hauser L."/>
            <person name="Kyrpides N."/>
            <person name="Ivanova N."/>
            <person name="Pagani I."/>
            <person name="Johnson E."/>
            <person name="Mukhopadhyay B."/>
            <person name="Anderson I."/>
            <person name="Woyke T."/>
        </authorList>
    </citation>
    <scope>NUCLEOTIDE SEQUENCE [LARGE SCALE GENOMIC DNA]</scope>
    <source>
        <strain evidence="6 7">6</strain>
    </source>
</reference>
<feature type="transmembrane region" description="Helical" evidence="5">
    <location>
        <begin position="166"/>
        <end position="188"/>
    </location>
</feature>
<sequence length="487" mass="54217">MSNIKKNFAYQLFYQTLISIIPFVTSPYISRVLGADGMGVYSYTFSIITYFKIFAALGIVQYGDRVIAKAKTDQQKLNRTFTSLFILSTMLSLIVISAYGLYWAFFVHDNALIALIQGVNLVAGIFDINWFFFGMEQFKITVTRNSILKILTMIAVFVFVKEKSDLWIYVCIVAFGNFISTSAVWYFLPRFVKFTKVTWREIFAHLKPMLVLFMAAIAVSVFSYMDKIMIGKLSEYAELGYYENAWKMIEFPVGFITALGTVMMPKLSNLVARGDKKAVDHYIYQSMRFSMVSGFAVAFGIAGIATEFATVFWGKSFARSGLLMIIMSAAIVLMAWNGVIRAQYIIPHERDKIYVAAVCAGAGVNFVVNAILIPKFGSAGAAVGTVMAYGAIWFVQNVNVRDALSLVRYLVESLPYAAIGLIMFIIIRVIGRAMGPTIPTLFVEVGAGAVVYIALMLLYAKIVGDDFVLGKTRQAGQIIGKKLRLTT</sequence>
<evidence type="ECO:0000313" key="6">
    <source>
        <dbReference type="EMBL" id="EIM56694.1"/>
    </source>
</evidence>
<feature type="transmembrane region" description="Helical" evidence="5">
    <location>
        <begin position="41"/>
        <end position="60"/>
    </location>
</feature>
<dbReference type="GO" id="GO:0016020">
    <property type="term" value="C:membrane"/>
    <property type="evidence" value="ECO:0007669"/>
    <property type="project" value="UniProtKB-SubCell"/>
</dbReference>
<dbReference type="InterPro" id="IPR002797">
    <property type="entry name" value="Polysacc_synth"/>
</dbReference>
<dbReference type="Pfam" id="PF01943">
    <property type="entry name" value="Polysacc_synt"/>
    <property type="match status" value="1"/>
</dbReference>
<evidence type="ECO:0000256" key="3">
    <source>
        <dbReference type="ARBA" id="ARBA00022989"/>
    </source>
</evidence>
<reference evidence="6 7" key="1">
    <citation type="submission" date="2010-08" db="EMBL/GenBank/DDBJ databases">
        <authorList>
            <consortium name="US DOE Joint Genome Institute (JGI-PGF)"/>
            <person name="Lucas S."/>
            <person name="Copeland A."/>
            <person name="Lapidus A."/>
            <person name="Cheng J.-F."/>
            <person name="Bruce D."/>
            <person name="Goodwin L."/>
            <person name="Pitluck S."/>
            <person name="Land M.L."/>
            <person name="Hauser L."/>
            <person name="Chang Y.-J."/>
            <person name="Anderson I.J."/>
            <person name="Johnson E."/>
            <person name="Mulhopadhyay B."/>
            <person name="Kyrpides N."/>
            <person name="Woyke T.J."/>
        </authorList>
    </citation>
    <scope>NUCLEOTIDE SEQUENCE [LARGE SCALE GENOMIC DNA]</scope>
    <source>
        <strain evidence="6 7">6</strain>
    </source>
</reference>
<organism evidence="6 7">
    <name type="scientific">Eubacterium cellulosolvens (strain ATCC 43171 / JCM 9499 / 6)</name>
    <name type="common">Cillobacterium cellulosolvens</name>
    <dbReference type="NCBI Taxonomy" id="633697"/>
    <lineage>
        <taxon>Bacteria</taxon>
        <taxon>Bacillati</taxon>
        <taxon>Bacillota</taxon>
        <taxon>Clostridia</taxon>
        <taxon>Eubacteriales</taxon>
        <taxon>Eubacteriaceae</taxon>
        <taxon>Eubacterium</taxon>
    </lineage>
</organism>
<feature type="transmembrane region" description="Helical" evidence="5">
    <location>
        <begin position="142"/>
        <end position="160"/>
    </location>
</feature>
<name>I5ASC1_EUBC6</name>
<gene>
    <name evidence="6" type="ORF">EubceDRAFT1_0865</name>
</gene>
<dbReference type="OrthoDB" id="9815702at2"/>
<feature type="transmembrane region" description="Helical" evidence="5">
    <location>
        <begin position="320"/>
        <end position="340"/>
    </location>
</feature>
<evidence type="ECO:0000256" key="5">
    <source>
        <dbReference type="SAM" id="Phobius"/>
    </source>
</evidence>
<feature type="transmembrane region" description="Helical" evidence="5">
    <location>
        <begin position="416"/>
        <end position="435"/>
    </location>
</feature>
<dbReference type="PANTHER" id="PTHR43424">
    <property type="entry name" value="LOCUS PUTATIVE PROTEIN 1-RELATED"/>
    <property type="match status" value="1"/>
</dbReference>
<proteinExistence type="predicted"/>
<feature type="transmembrane region" description="Helical" evidence="5">
    <location>
        <begin position="81"/>
        <end position="105"/>
    </location>
</feature>
<protein>
    <submittedName>
        <fullName evidence="6">Membrane protein involved in the export of O-antigen and teichoic acid</fullName>
    </submittedName>
</protein>
<dbReference type="Proteomes" id="UP000005753">
    <property type="component" value="Chromosome"/>
</dbReference>
<feature type="transmembrane region" description="Helical" evidence="5">
    <location>
        <begin position="289"/>
        <end position="314"/>
    </location>
</feature>
<comment type="subcellular location">
    <subcellularLocation>
        <location evidence="1">Membrane</location>
        <topology evidence="1">Multi-pass membrane protein</topology>
    </subcellularLocation>
</comment>
<keyword evidence="3 5" id="KW-1133">Transmembrane helix</keyword>
<dbReference type="PANTHER" id="PTHR43424:SF1">
    <property type="entry name" value="LOCUS PUTATIVE PROTEIN 1-RELATED"/>
    <property type="match status" value="1"/>
</dbReference>
<dbReference type="eggNOG" id="COG2244">
    <property type="taxonomic scope" value="Bacteria"/>
</dbReference>
<feature type="transmembrane region" description="Helical" evidence="5">
    <location>
        <begin position="245"/>
        <end position="268"/>
    </location>
</feature>
<dbReference type="HOGENOM" id="CLU_022017_0_0_9"/>
<evidence type="ECO:0000256" key="1">
    <source>
        <dbReference type="ARBA" id="ARBA00004141"/>
    </source>
</evidence>
<dbReference type="EMBL" id="CM001487">
    <property type="protein sequence ID" value="EIM56694.1"/>
    <property type="molecule type" value="Genomic_DNA"/>
</dbReference>
<keyword evidence="2 5" id="KW-0812">Transmembrane</keyword>
<feature type="transmembrane region" description="Helical" evidence="5">
    <location>
        <begin position="111"/>
        <end position="133"/>
    </location>
</feature>
<feature type="transmembrane region" description="Helical" evidence="5">
    <location>
        <begin position="352"/>
        <end position="373"/>
    </location>
</feature>